<name>A0A133P3S2_FUSNU</name>
<dbReference type="AlphaFoldDB" id="A0A133P3S2"/>
<proteinExistence type="predicted"/>
<dbReference type="Proteomes" id="UP000070401">
    <property type="component" value="Unassembled WGS sequence"/>
</dbReference>
<evidence type="ECO:0000313" key="2">
    <source>
        <dbReference type="Proteomes" id="UP000070401"/>
    </source>
</evidence>
<reference evidence="2" key="1">
    <citation type="submission" date="2016-01" db="EMBL/GenBank/DDBJ databases">
        <authorList>
            <person name="Mitreva M."/>
            <person name="Pepin K.H."/>
            <person name="Mihindukulasuriya K.A."/>
            <person name="Fulton R."/>
            <person name="Fronick C."/>
            <person name="O'Laughlin M."/>
            <person name="Miner T."/>
            <person name="Herter B."/>
            <person name="Rosa B.A."/>
            <person name="Cordes M."/>
            <person name="Tomlinson C."/>
            <person name="Wollam A."/>
            <person name="Palsikar V.B."/>
            <person name="Mardis E.R."/>
            <person name="Wilson R.K."/>
        </authorList>
    </citation>
    <scope>NUCLEOTIDE SEQUENCE [LARGE SCALE GENOMIC DNA]</scope>
    <source>
        <strain evidence="2">MJR7757B</strain>
    </source>
</reference>
<sequence length="286" mass="33850">MYFLVKNKEEFEERMKKTKRESEWGKQEIKTFTSLSFNSDCYLSKGILAWYENKDIIAFKRYLSISGKLKILGHSRIDWAYHGDIVLQFFPEIMSDNPLIHQFLINNLNDICLEDKPDYHKGWGTTLFMNRNLLLALKGDWEALKKRSLIFLNDVPSGHKKYILTHEFYLALSEANVDEMKKALKPIMDPKKGKILARDTFYDLEFYLQPQLLLFGKIASIHGYNLEIDLDIAPKELIKYQPLTVKEYEEADKEYPLITKYDFKEPFINWIAKMTQIEEEYKSGRK</sequence>
<dbReference type="RefSeq" id="WP_060798235.1">
    <property type="nucleotide sequence ID" value="NZ_KQ956667.1"/>
</dbReference>
<dbReference type="EMBL" id="LRPY01000074">
    <property type="protein sequence ID" value="KXA23238.1"/>
    <property type="molecule type" value="Genomic_DNA"/>
</dbReference>
<gene>
    <name evidence="1" type="ORF">HMPREF3221_00815</name>
</gene>
<protein>
    <submittedName>
        <fullName evidence="1">Uncharacterized protein</fullName>
    </submittedName>
</protein>
<organism evidence="1 2">
    <name type="scientific">Fusobacterium nucleatum</name>
    <dbReference type="NCBI Taxonomy" id="851"/>
    <lineage>
        <taxon>Bacteria</taxon>
        <taxon>Fusobacteriati</taxon>
        <taxon>Fusobacteriota</taxon>
        <taxon>Fusobacteriia</taxon>
        <taxon>Fusobacteriales</taxon>
        <taxon>Fusobacteriaceae</taxon>
        <taxon>Fusobacterium</taxon>
    </lineage>
</organism>
<accession>A0A133P3S2</accession>
<keyword evidence="2" id="KW-1185">Reference proteome</keyword>
<evidence type="ECO:0000313" key="1">
    <source>
        <dbReference type="EMBL" id="KXA23238.1"/>
    </source>
</evidence>
<dbReference type="PATRIC" id="fig|851.8.peg.820"/>
<comment type="caution">
    <text evidence="1">The sequence shown here is derived from an EMBL/GenBank/DDBJ whole genome shotgun (WGS) entry which is preliminary data.</text>
</comment>